<gene>
    <name evidence="1" type="ORF">WG926_21570</name>
</gene>
<dbReference type="EMBL" id="JBBKTW010000009">
    <property type="protein sequence ID" value="MEN2990917.1"/>
    <property type="molecule type" value="Genomic_DNA"/>
</dbReference>
<organism evidence="1 2">
    <name type="scientific">Tistrella arctica</name>
    <dbReference type="NCBI Taxonomy" id="3133430"/>
    <lineage>
        <taxon>Bacteria</taxon>
        <taxon>Pseudomonadati</taxon>
        <taxon>Pseudomonadota</taxon>
        <taxon>Alphaproteobacteria</taxon>
        <taxon>Geminicoccales</taxon>
        <taxon>Geminicoccaceae</taxon>
        <taxon>Tistrella</taxon>
    </lineage>
</organism>
<evidence type="ECO:0000313" key="1">
    <source>
        <dbReference type="EMBL" id="MEN2990917.1"/>
    </source>
</evidence>
<keyword evidence="2" id="KW-1185">Reference proteome</keyword>
<protein>
    <recommendedName>
        <fullName evidence="3">DUF4145 domain-containing protein</fullName>
    </recommendedName>
</protein>
<evidence type="ECO:0000313" key="2">
    <source>
        <dbReference type="Proteomes" id="UP001413721"/>
    </source>
</evidence>
<dbReference type="Proteomes" id="UP001413721">
    <property type="component" value="Unassembled WGS sequence"/>
</dbReference>
<sequence length="235" mass="26476">MDAAFFLRLRTRFIGRYYSTGVKPFREVQRKIDAEESPYDEPPPSFDPEYGEPAYLEEWIEADEASQVVGRSAVSLLSDALKLYFKALEQQLGFRLSAEGRAIAKKEGFLSAYKGALGELLETDWADCPVRFDVIEQIVLARNCAQHGEHLSMLGARHDPKTLTRHRDLIFASEGELRMWVDDGADPETLLAPRLEITEEDLGAAITEVEKLAGWIEERVPGVLARRHDPVKQGS</sequence>
<dbReference type="RefSeq" id="WP_345938273.1">
    <property type="nucleotide sequence ID" value="NZ_JBBKTW010000009.1"/>
</dbReference>
<proteinExistence type="predicted"/>
<comment type="caution">
    <text evidence="1">The sequence shown here is derived from an EMBL/GenBank/DDBJ whole genome shotgun (WGS) entry which is preliminary data.</text>
</comment>
<name>A0ABU9YQF7_9PROT</name>
<reference evidence="1 2" key="1">
    <citation type="submission" date="2024-03" db="EMBL/GenBank/DDBJ databases">
        <title>High-quality draft genome sequencing of Tistrella sp. BH-R2-4.</title>
        <authorList>
            <person name="Dong C."/>
        </authorList>
    </citation>
    <scope>NUCLEOTIDE SEQUENCE [LARGE SCALE GENOMIC DNA]</scope>
    <source>
        <strain evidence="1 2">BH-R2-4</strain>
    </source>
</reference>
<accession>A0ABU9YQF7</accession>
<evidence type="ECO:0008006" key="3">
    <source>
        <dbReference type="Google" id="ProtNLM"/>
    </source>
</evidence>